<evidence type="ECO:0000256" key="1">
    <source>
        <dbReference type="SAM" id="Phobius"/>
    </source>
</evidence>
<dbReference type="Proteomes" id="UP000075683">
    <property type="component" value="Unassembled WGS sequence"/>
</dbReference>
<feature type="transmembrane region" description="Helical" evidence="1">
    <location>
        <begin position="15"/>
        <end position="36"/>
    </location>
</feature>
<accession>A0A150M6E6</accession>
<evidence type="ECO:0000313" key="2">
    <source>
        <dbReference type="EMBL" id="KYD20133.1"/>
    </source>
</evidence>
<organism evidence="2 3">
    <name type="scientific">Caldibacillus debilis</name>
    <dbReference type="NCBI Taxonomy" id="301148"/>
    <lineage>
        <taxon>Bacteria</taxon>
        <taxon>Bacillati</taxon>
        <taxon>Bacillota</taxon>
        <taxon>Bacilli</taxon>
        <taxon>Bacillales</taxon>
        <taxon>Bacillaceae</taxon>
        <taxon>Caldibacillus</taxon>
    </lineage>
</organism>
<dbReference type="AlphaFoldDB" id="A0A150M6E6"/>
<dbReference type="NCBIfam" id="NF033880">
    <property type="entry name" value="Prli42"/>
    <property type="match status" value="1"/>
</dbReference>
<gene>
    <name evidence="2" type="ORF">B4135_1908</name>
</gene>
<keyword evidence="1" id="KW-0472">Membrane</keyword>
<dbReference type="EMBL" id="LQYT01000036">
    <property type="protein sequence ID" value="KYD20133.1"/>
    <property type="molecule type" value="Genomic_DNA"/>
</dbReference>
<proteinExistence type="predicted"/>
<dbReference type="STRING" id="301148.B4135_1908"/>
<protein>
    <recommendedName>
        <fullName evidence="4">DUF4044 domain-containing protein</fullName>
    </recommendedName>
</protein>
<evidence type="ECO:0008006" key="4">
    <source>
        <dbReference type="Google" id="ProtNLM"/>
    </source>
</evidence>
<reference evidence="2 3" key="1">
    <citation type="submission" date="2016-01" db="EMBL/GenBank/DDBJ databases">
        <title>Draft Genome Sequences of Seven Thermophilic Sporeformers Isolated from Foods.</title>
        <authorList>
            <person name="Berendsen E.M."/>
            <person name="Wells-Bennik M.H."/>
            <person name="Krawcyk A.O."/>
            <person name="De Jong A."/>
            <person name="Holsappel S."/>
            <person name="Eijlander R.T."/>
            <person name="Kuipers O.P."/>
        </authorList>
    </citation>
    <scope>NUCLEOTIDE SEQUENCE [LARGE SCALE GENOMIC DNA]</scope>
    <source>
        <strain evidence="2 3">B4135</strain>
    </source>
</reference>
<keyword evidence="1" id="KW-1133">Transmembrane helix</keyword>
<sequence length="37" mass="4197">MGGGKRMRSRKIQKLVVYLMLFAMLASTFLAGLTIFF</sequence>
<keyword evidence="1" id="KW-0812">Transmembrane</keyword>
<dbReference type="InterPro" id="IPR049722">
    <property type="entry name" value="Prli42-like"/>
</dbReference>
<evidence type="ECO:0000313" key="3">
    <source>
        <dbReference type="Proteomes" id="UP000075683"/>
    </source>
</evidence>
<comment type="caution">
    <text evidence="2">The sequence shown here is derived from an EMBL/GenBank/DDBJ whole genome shotgun (WGS) entry which is preliminary data.</text>
</comment>
<name>A0A150M6E6_9BACI</name>